<dbReference type="Proteomes" id="UP000242999">
    <property type="component" value="Unassembled WGS sequence"/>
</dbReference>
<proteinExistence type="predicted"/>
<dbReference type="InterPro" id="IPR021330">
    <property type="entry name" value="DUF2939"/>
</dbReference>
<dbReference type="Pfam" id="PF11159">
    <property type="entry name" value="DUF2939"/>
    <property type="match status" value="1"/>
</dbReference>
<dbReference type="STRING" id="64971.SAMN05421831_10825"/>
<dbReference type="AlphaFoldDB" id="A0A1H6T4J4"/>
<name>A0A1H6T4J4_9GAMM</name>
<organism evidence="2 3">
    <name type="scientific">Allopseudospirillum japonicum</name>
    <dbReference type="NCBI Taxonomy" id="64971"/>
    <lineage>
        <taxon>Bacteria</taxon>
        <taxon>Pseudomonadati</taxon>
        <taxon>Pseudomonadota</taxon>
        <taxon>Gammaproteobacteria</taxon>
        <taxon>Oceanospirillales</taxon>
        <taxon>Oceanospirillaceae</taxon>
        <taxon>Allopseudospirillum</taxon>
    </lineage>
</organism>
<protein>
    <recommendedName>
        <fullName evidence="4">DUF2939 domain-containing protein</fullName>
    </recommendedName>
</protein>
<reference evidence="3" key="1">
    <citation type="submission" date="2016-10" db="EMBL/GenBank/DDBJ databases">
        <authorList>
            <person name="Varghese N."/>
            <person name="Submissions S."/>
        </authorList>
    </citation>
    <scope>NUCLEOTIDE SEQUENCE [LARGE SCALE GENOMIC DNA]</scope>
    <source>
        <strain evidence="3">DSM 7165</strain>
    </source>
</reference>
<dbReference type="EMBL" id="FNYH01000008">
    <property type="protein sequence ID" value="SEI70702.1"/>
    <property type="molecule type" value="Genomic_DNA"/>
</dbReference>
<feature type="region of interest" description="Disordered" evidence="1">
    <location>
        <begin position="107"/>
        <end position="128"/>
    </location>
</feature>
<keyword evidence="3" id="KW-1185">Reference proteome</keyword>
<evidence type="ECO:0000256" key="1">
    <source>
        <dbReference type="SAM" id="MobiDB-lite"/>
    </source>
</evidence>
<sequence>MKKIIVSLAMLVALFIGYLAAGPYITVAAIKTGIAENDAEKMSENIEFPTLRQNIKEQLNASMMKKSGVAMQDNPFAALAVGLAAQVVDGMVDSFVTPSGLAAIMEGKQPVKDAPSRDQTPPPEKDDLFKNARFSYDSSSQFSVWVPNEQGKETRFILERRGLSWKLVNLILPK</sequence>
<evidence type="ECO:0008006" key="4">
    <source>
        <dbReference type="Google" id="ProtNLM"/>
    </source>
</evidence>
<evidence type="ECO:0000313" key="2">
    <source>
        <dbReference type="EMBL" id="SEI70702.1"/>
    </source>
</evidence>
<accession>A0A1H6T4J4</accession>
<evidence type="ECO:0000313" key="3">
    <source>
        <dbReference type="Proteomes" id="UP000242999"/>
    </source>
</evidence>
<gene>
    <name evidence="2" type="ORF">SAMN05421831_10825</name>
</gene>
<dbReference type="OrthoDB" id="5739641at2"/>